<dbReference type="Proteomes" id="UP001303902">
    <property type="component" value="Chromosome"/>
</dbReference>
<dbReference type="GO" id="GO:0097266">
    <property type="term" value="F:phenylacetyl-CoA 1,2-epoxidase activity"/>
    <property type="evidence" value="ECO:0007669"/>
    <property type="project" value="UniProtKB-EC"/>
</dbReference>
<sequence length="270" mass="30961">MSEIENGVTAENNDAITSLLFQLADDDFLYAYRGSEWLGLAPHIEEDVASSSISQDSMGHAAMYYQLLEELGVGNADELAHIRPSQDRRNSILTERVNGEGYYMETPKYDWAYQVVRSYFYTQAKKVKVDSLCQSSYQPLAEVAVKVRMELYYHRLHWETWFKQLFSSTEEAKKRMNEAMTLVMNDFGDMFSFGNQKQAIETYKLIDSEERLKKNWLTSIQPVFAALQMDVPAIPETLANNGRNGEHTVDLDEALLTLSEVYKVDPVASW</sequence>
<name>A0ABZ0L424_9BACL</name>
<dbReference type="InterPro" id="IPR007814">
    <property type="entry name" value="PaaA_PaaC"/>
</dbReference>
<dbReference type="RefSeq" id="WP_317966511.1">
    <property type="nucleotide sequence ID" value="NZ_CP129118.1"/>
</dbReference>
<gene>
    <name evidence="1" type="primary">paaC</name>
    <name evidence="1" type="ORF">QWT69_13705</name>
</gene>
<dbReference type="PIRSF" id="PIRSF037834">
    <property type="entry name" value="PA_CoA_Oase3"/>
    <property type="match status" value="1"/>
</dbReference>
<proteinExistence type="predicted"/>
<dbReference type="InterPro" id="IPR052703">
    <property type="entry name" value="Aromatic_CoA_ox/epox"/>
</dbReference>
<dbReference type="InterPro" id="IPR012347">
    <property type="entry name" value="Ferritin-like"/>
</dbReference>
<reference evidence="1 2" key="1">
    <citation type="submission" date="2023-06" db="EMBL/GenBank/DDBJ databases">
        <title>Sporosarcina sp. nov., isolated from Korean tranditional fermented seafood 'Jeotgal'.</title>
        <authorList>
            <person name="Yang A.I."/>
            <person name="Shin N.-R."/>
        </authorList>
    </citation>
    <scope>NUCLEOTIDE SEQUENCE [LARGE SCALE GENOMIC DNA]</scope>
    <source>
        <strain evidence="1 2">T2O-4</strain>
    </source>
</reference>
<protein>
    <submittedName>
        <fullName evidence="1">1,2-phenylacetyl-CoA epoxidase subunit PaaC</fullName>
        <ecNumber evidence="1">1.14.13.149</ecNumber>
    </submittedName>
</protein>
<accession>A0ABZ0L424</accession>
<dbReference type="EC" id="1.14.13.149" evidence="1"/>
<dbReference type="PANTHER" id="PTHR30458:SF0">
    <property type="entry name" value="1,2-PHENYLACETYL-COA EPOXIDASE, SUBUNIT C"/>
    <property type="match status" value="1"/>
</dbReference>
<evidence type="ECO:0000313" key="1">
    <source>
        <dbReference type="EMBL" id="WOV86915.1"/>
    </source>
</evidence>
<evidence type="ECO:0000313" key="2">
    <source>
        <dbReference type="Proteomes" id="UP001303902"/>
    </source>
</evidence>
<dbReference type="PANTHER" id="PTHR30458">
    <property type="entry name" value="PHENYLACETIC ACID DEGRADATION PROTEIN PAA"/>
    <property type="match status" value="1"/>
</dbReference>
<dbReference type="EMBL" id="CP129118">
    <property type="protein sequence ID" value="WOV86915.1"/>
    <property type="molecule type" value="Genomic_DNA"/>
</dbReference>
<dbReference type="Gene3D" id="1.20.1260.10">
    <property type="match status" value="1"/>
</dbReference>
<dbReference type="InterPro" id="IPR009078">
    <property type="entry name" value="Ferritin-like_SF"/>
</dbReference>
<dbReference type="InterPro" id="IPR011882">
    <property type="entry name" value="PaaC"/>
</dbReference>
<keyword evidence="1" id="KW-0560">Oxidoreductase</keyword>
<dbReference type="SUPFAM" id="SSF47240">
    <property type="entry name" value="Ferritin-like"/>
    <property type="match status" value="1"/>
</dbReference>
<keyword evidence="2" id="KW-1185">Reference proteome</keyword>
<dbReference type="Pfam" id="PF05138">
    <property type="entry name" value="PaaA_PaaC"/>
    <property type="match status" value="1"/>
</dbReference>
<organism evidence="1 2">
    <name type="scientific">Sporosarcina oncorhynchi</name>
    <dbReference type="NCBI Taxonomy" id="3056444"/>
    <lineage>
        <taxon>Bacteria</taxon>
        <taxon>Bacillati</taxon>
        <taxon>Bacillota</taxon>
        <taxon>Bacilli</taxon>
        <taxon>Bacillales</taxon>
        <taxon>Caryophanaceae</taxon>
        <taxon>Sporosarcina</taxon>
    </lineage>
</organism>
<dbReference type="NCBIfam" id="TIGR02158">
    <property type="entry name" value="PA_CoA_Oxy3"/>
    <property type="match status" value="1"/>
</dbReference>